<feature type="coiled-coil region" evidence="4">
    <location>
        <begin position="250"/>
        <end position="287"/>
    </location>
</feature>
<dbReference type="Gene3D" id="1.10.287.1490">
    <property type="match status" value="1"/>
</dbReference>
<feature type="coiled-coil region" evidence="4">
    <location>
        <begin position="594"/>
        <end position="649"/>
    </location>
</feature>
<dbReference type="PANTHER" id="PTHR32114:SF2">
    <property type="entry name" value="ABC TRANSPORTER ABCH.3"/>
    <property type="match status" value="1"/>
</dbReference>
<dbReference type="SUPFAM" id="SSF52540">
    <property type="entry name" value="P-loop containing nucleoside triphosphate hydrolases"/>
    <property type="match status" value="1"/>
</dbReference>
<evidence type="ECO:0000256" key="4">
    <source>
        <dbReference type="SAM" id="Coils"/>
    </source>
</evidence>
<dbReference type="InterPro" id="IPR038729">
    <property type="entry name" value="Rad50/SbcC_AAA"/>
</dbReference>
<feature type="coiled-coil region" evidence="4">
    <location>
        <begin position="692"/>
        <end position="733"/>
    </location>
</feature>
<keyword evidence="4" id="KW-0175">Coiled coil</keyword>
<evidence type="ECO:0000259" key="5">
    <source>
        <dbReference type="Pfam" id="PF13476"/>
    </source>
</evidence>
<gene>
    <name evidence="6" type="ORF">RA086_13495</name>
</gene>
<reference evidence="6 7" key="1">
    <citation type="journal article" date="2023" name="Int. J. Syst. Evol. Microbiol.">
        <title>Lactiplantibacillus brownii sp. nov., a novel psychrotolerant species isolated from sauerkraut.</title>
        <authorList>
            <person name="Heng Y.C."/>
            <person name="Silvaraju S."/>
            <person name="Lee J.K.Y."/>
            <person name="Kittelmann S."/>
        </authorList>
    </citation>
    <scope>NUCLEOTIDE SEQUENCE [LARGE SCALE GENOMIC DNA]</scope>
    <source>
        <strain evidence="6 7">WILCCON 0030</strain>
    </source>
</reference>
<comment type="subunit">
    <text evidence="2">Heterodimer of SbcC and SbcD.</text>
</comment>
<dbReference type="Pfam" id="PF13476">
    <property type="entry name" value="AAA_23"/>
    <property type="match status" value="1"/>
</dbReference>
<feature type="coiled-coil region" evidence="4">
    <location>
        <begin position="461"/>
        <end position="488"/>
    </location>
</feature>
<comment type="caution">
    <text evidence="6">The sequence shown here is derived from an EMBL/GenBank/DDBJ whole genome shotgun (WGS) entry which is preliminary data.</text>
</comment>
<sequence>MRPLTLQLAFFGPFRQQKIDFTKFTDFPVFLISGKTGAGKTTIFDAMCFALFGGTSGGDRQVKQMRSDFATFDDETSVTFNFEHQGRTYQVVRLPEQEVAKKRGDGTHVQPAAVTLTVFDEAGQEVDELTKVNQVQAYIRDLLQLTREQFSQIVLLPQGQFRQFLMANSDDKEKVLRDIFGTSLYRDWADQLRRQLKQQQQVSAQATQTLQTYQQQLTWTDLATAEAAKLAPQAAVDRQLTAQAAQTTQRAELKTTFDAAKKALEKAQQAEQTGQTLQKNHDQLAKLLTIQARLTEQRPIIEAQRTQVKTLEWGQGLANAAQQRTLAQKQVQTESAEQQQLTTRQAELTTAQAAASATVKRLADQQTVAKQRQADITTLTGKRRVYEQVDQTKQALKQAKQAESKQQNVQATTTATLSELTSEQTTLTPIGAQLPEFMTQAAGLTTRQRDLADWHQQLSAVKRQQQVIEKAQQTVTQQQKLVTKQQAQVSEKEQRYLQLDSDWASAQIAILSQRLLPNQPCPVCGSTEHPQPAPVETITVTEAAVKKAQTASVEANKKLASGQSQLASQQQAVTTAQAQLTSLMTTLKTAIGDLADEAATLATIETKLQTAEQALALKQRANADQIKRAQQAQQRLTALKTQLAEVTAQQQQQAQVVTAATNQVLQLQTQLTDRQKQLSPDYPTLTALETYLKQLKADQAKYEATVKQADQALAQLNDQLSAVKAQLSTTQKHLNTAQATVASQTADLTAAMTATWGTADFERLQQLLSQLPTLPELRQTISDYDQQRSGLQGQLTTVKQAIAERPAPDLAALSEQVRTAQTVEQQVEQQYYDLDRQLRANQALVKKMQTTLAAVHEQQAQLAELSQLSQVANGNGAQKLSLERFVLQTYLQKVLHKGNQRLQQLTRGRYQFQLETSYGTYRNGTGLEINIYDDNAGKVRSVHTLSGGESFVAALSLALALAEVIQEQAGGIKIDALFIDEGFGSLDEEALEMAMETLQQVEGQSRMIGIISHVTELESQLPAQLQVIPEGNGESRVNYQLAFD</sequence>
<dbReference type="InterPro" id="IPR027417">
    <property type="entry name" value="P-loop_NTPase"/>
</dbReference>
<accession>A0ABU1ACH5</accession>
<evidence type="ECO:0000256" key="3">
    <source>
        <dbReference type="ARBA" id="ARBA00013368"/>
    </source>
</evidence>
<dbReference type="SUPFAM" id="SSF57997">
    <property type="entry name" value="Tropomyosin"/>
    <property type="match status" value="1"/>
</dbReference>
<dbReference type="Pfam" id="PF13558">
    <property type="entry name" value="SbcC_Walker_B"/>
    <property type="match status" value="1"/>
</dbReference>
<evidence type="ECO:0000256" key="1">
    <source>
        <dbReference type="ARBA" id="ARBA00006930"/>
    </source>
</evidence>
<dbReference type="EMBL" id="JAVCWF010000001">
    <property type="protein sequence ID" value="MDQ7938623.1"/>
    <property type="molecule type" value="Genomic_DNA"/>
</dbReference>
<protein>
    <recommendedName>
        <fullName evidence="3">Nuclease SbcCD subunit C</fullName>
    </recommendedName>
</protein>
<evidence type="ECO:0000313" key="7">
    <source>
        <dbReference type="Proteomes" id="UP001227831"/>
    </source>
</evidence>
<organism evidence="6 7">
    <name type="scientific">Lactiplantibacillus brownii</name>
    <dbReference type="NCBI Taxonomy" id="3069269"/>
    <lineage>
        <taxon>Bacteria</taxon>
        <taxon>Bacillati</taxon>
        <taxon>Bacillota</taxon>
        <taxon>Bacilli</taxon>
        <taxon>Lactobacillales</taxon>
        <taxon>Lactobacillaceae</taxon>
        <taxon>Lactiplantibacillus</taxon>
    </lineage>
</organism>
<name>A0ABU1ACH5_9LACO</name>
<dbReference type="Gene3D" id="3.40.50.300">
    <property type="entry name" value="P-loop containing nucleotide triphosphate hydrolases"/>
    <property type="match status" value="2"/>
</dbReference>
<proteinExistence type="inferred from homology"/>
<comment type="similarity">
    <text evidence="1">Belongs to the SMC family. SbcC subfamily.</text>
</comment>
<feature type="coiled-coil region" evidence="4">
    <location>
        <begin position="189"/>
        <end position="216"/>
    </location>
</feature>
<feature type="domain" description="Rad50/SbcC-type AAA" evidence="5">
    <location>
        <begin position="7"/>
        <end position="217"/>
    </location>
</feature>
<evidence type="ECO:0000313" key="6">
    <source>
        <dbReference type="EMBL" id="MDQ7938623.1"/>
    </source>
</evidence>
<dbReference type="Proteomes" id="UP001227831">
    <property type="component" value="Unassembled WGS sequence"/>
</dbReference>
<dbReference type="PANTHER" id="PTHR32114">
    <property type="entry name" value="ABC TRANSPORTER ABCH.3"/>
    <property type="match status" value="1"/>
</dbReference>
<keyword evidence="7" id="KW-1185">Reference proteome</keyword>
<evidence type="ECO:0000256" key="2">
    <source>
        <dbReference type="ARBA" id="ARBA00011322"/>
    </source>
</evidence>
<dbReference type="RefSeq" id="WP_308704292.1">
    <property type="nucleotide sequence ID" value="NZ_AP027463.1"/>
</dbReference>